<protein>
    <submittedName>
        <fullName evidence="4">Glyoxylate/hydroxypyruvate reductase A</fullName>
    </submittedName>
</protein>
<evidence type="ECO:0000313" key="5">
    <source>
        <dbReference type="Proteomes" id="UP001174839"/>
    </source>
</evidence>
<sequence length="309" mass="33642">MAIVILRNDEKTGLWKAALKKHRPDIPVYGPGDAFDPGEVKMAAVWKHPPGSLSAFPNLLGIHGLGAGVDFIMEDETISPEIPVMRVVDPYLASDMAEFVLAEIAGILKRLQRYKYNEASALWQPEAYKRFSEVTVGIMGLGELGLVVAASLRSIGMSVVGWTRNSTPEVAFPVYSGISGRTDFLKQAEVLVCLLPLTPQTRGILNTEVFRNLPFGASLINVARGPLLVDDDLLHALDQGLLSEACLDVFHNEPLPGEHPFWKHPSVHITPHIASVSHPDSVAPQILSNYNKLLTGDTPANLVSRKAGY</sequence>
<dbReference type="RefSeq" id="WP_289725124.1">
    <property type="nucleotide sequence ID" value="NZ_JAUDUY010000004.1"/>
</dbReference>
<keyword evidence="1" id="KW-0560">Oxidoreductase</keyword>
<dbReference type="InterPro" id="IPR006140">
    <property type="entry name" value="D-isomer_DH_NAD-bd"/>
</dbReference>
<evidence type="ECO:0000313" key="4">
    <source>
        <dbReference type="EMBL" id="MDM9631760.1"/>
    </source>
</evidence>
<dbReference type="SUPFAM" id="SSF51735">
    <property type="entry name" value="NAD(P)-binding Rossmann-fold domains"/>
    <property type="match status" value="1"/>
</dbReference>
<accession>A0ABT7WFR4</accession>
<feature type="domain" description="D-isomer specific 2-hydroxyacid dehydrogenase NAD-binding" evidence="3">
    <location>
        <begin position="104"/>
        <end position="274"/>
    </location>
</feature>
<proteinExistence type="predicted"/>
<dbReference type="Pfam" id="PF02826">
    <property type="entry name" value="2-Hacid_dh_C"/>
    <property type="match status" value="1"/>
</dbReference>
<dbReference type="Gene3D" id="3.40.50.720">
    <property type="entry name" value="NAD(P)-binding Rossmann-like Domain"/>
    <property type="match status" value="2"/>
</dbReference>
<dbReference type="InterPro" id="IPR036291">
    <property type="entry name" value="NAD(P)-bd_dom_sf"/>
</dbReference>
<evidence type="ECO:0000259" key="3">
    <source>
        <dbReference type="Pfam" id="PF02826"/>
    </source>
</evidence>
<evidence type="ECO:0000256" key="1">
    <source>
        <dbReference type="ARBA" id="ARBA00023002"/>
    </source>
</evidence>
<comment type="caution">
    <text evidence="4">The sequence shown here is derived from an EMBL/GenBank/DDBJ whole genome shotgun (WGS) entry which is preliminary data.</text>
</comment>
<dbReference type="PANTHER" id="PTHR43333">
    <property type="entry name" value="2-HACID_DH_C DOMAIN-CONTAINING PROTEIN"/>
    <property type="match status" value="1"/>
</dbReference>
<dbReference type="PANTHER" id="PTHR43333:SF1">
    <property type="entry name" value="D-ISOMER SPECIFIC 2-HYDROXYACID DEHYDROGENASE NAD-BINDING DOMAIN-CONTAINING PROTEIN"/>
    <property type="match status" value="1"/>
</dbReference>
<reference evidence="4" key="1">
    <citation type="submission" date="2023-06" db="EMBL/GenBank/DDBJ databases">
        <title>Robiginitalea aurantiacus sp. nov. and Algoriphagus sediminis sp. nov., isolated from coastal sediment.</title>
        <authorList>
            <person name="Zhou Z.Y."/>
            <person name="An J."/>
            <person name="Jia Y.W."/>
            <person name="Du Z.J."/>
        </authorList>
    </citation>
    <scope>NUCLEOTIDE SEQUENCE</scope>
    <source>
        <strain evidence="4">M39</strain>
    </source>
</reference>
<gene>
    <name evidence="4" type="ORF">QU605_09775</name>
</gene>
<dbReference type="EMBL" id="JAUDUY010000004">
    <property type="protein sequence ID" value="MDM9631760.1"/>
    <property type="molecule type" value="Genomic_DNA"/>
</dbReference>
<organism evidence="4 5">
    <name type="scientific">Robiginitalea aurantiaca</name>
    <dbReference type="NCBI Taxonomy" id="3056915"/>
    <lineage>
        <taxon>Bacteria</taxon>
        <taxon>Pseudomonadati</taxon>
        <taxon>Bacteroidota</taxon>
        <taxon>Flavobacteriia</taxon>
        <taxon>Flavobacteriales</taxon>
        <taxon>Flavobacteriaceae</taxon>
        <taxon>Robiginitalea</taxon>
    </lineage>
</organism>
<keyword evidence="2" id="KW-0520">NAD</keyword>
<keyword evidence="5" id="KW-1185">Reference proteome</keyword>
<dbReference type="CDD" id="cd12164">
    <property type="entry name" value="GDH_like_2"/>
    <property type="match status" value="1"/>
</dbReference>
<dbReference type="Proteomes" id="UP001174839">
    <property type="component" value="Unassembled WGS sequence"/>
</dbReference>
<evidence type="ECO:0000256" key="2">
    <source>
        <dbReference type="ARBA" id="ARBA00023027"/>
    </source>
</evidence>
<name>A0ABT7WFR4_9FLAO</name>